<reference evidence="2 3" key="1">
    <citation type="submission" date="2021-07" db="EMBL/GenBank/DDBJ databases">
        <title>The Aristolochia fimbriata genome: insights into angiosperm evolution, floral development and chemical biosynthesis.</title>
        <authorList>
            <person name="Jiao Y."/>
        </authorList>
    </citation>
    <scope>NUCLEOTIDE SEQUENCE [LARGE SCALE GENOMIC DNA]</scope>
    <source>
        <strain evidence="2">IBCAS-2021</strain>
        <tissue evidence="2">Leaf</tissue>
    </source>
</reference>
<feature type="region of interest" description="Disordered" evidence="1">
    <location>
        <begin position="1"/>
        <end position="68"/>
    </location>
</feature>
<dbReference type="Proteomes" id="UP000825729">
    <property type="component" value="Unassembled WGS sequence"/>
</dbReference>
<gene>
    <name evidence="2" type="ORF">H6P81_020061</name>
</gene>
<sequence>MAPLQSLLPLGSPPQLPSPIQFPSPPSPPNSPPKSPPDTPYRLPPQDPSGSPSPDPSTPLIPRDPLRLLSPLGIGTEERPNFLGGNRILSRWEFVLPLLYERLRFCLVIPSSSFWTLFC</sequence>
<evidence type="ECO:0000313" key="3">
    <source>
        <dbReference type="Proteomes" id="UP000825729"/>
    </source>
</evidence>
<dbReference type="EMBL" id="JAINDJ010000008">
    <property type="protein sequence ID" value="KAG9439896.1"/>
    <property type="molecule type" value="Genomic_DNA"/>
</dbReference>
<protein>
    <submittedName>
        <fullName evidence="2">Uncharacterized protein</fullName>
    </submittedName>
</protein>
<accession>A0AAV7DUL5</accession>
<keyword evidence="3" id="KW-1185">Reference proteome</keyword>
<comment type="caution">
    <text evidence="2">The sequence shown here is derived from an EMBL/GenBank/DDBJ whole genome shotgun (WGS) entry which is preliminary data.</text>
</comment>
<feature type="compositionally biased region" description="Pro residues" evidence="1">
    <location>
        <begin position="11"/>
        <end position="59"/>
    </location>
</feature>
<evidence type="ECO:0000256" key="1">
    <source>
        <dbReference type="SAM" id="MobiDB-lite"/>
    </source>
</evidence>
<proteinExistence type="predicted"/>
<feature type="compositionally biased region" description="Low complexity" evidence="1">
    <location>
        <begin position="1"/>
        <end position="10"/>
    </location>
</feature>
<organism evidence="2 3">
    <name type="scientific">Aristolochia fimbriata</name>
    <name type="common">White veined hardy Dutchman's pipe vine</name>
    <dbReference type="NCBI Taxonomy" id="158543"/>
    <lineage>
        <taxon>Eukaryota</taxon>
        <taxon>Viridiplantae</taxon>
        <taxon>Streptophyta</taxon>
        <taxon>Embryophyta</taxon>
        <taxon>Tracheophyta</taxon>
        <taxon>Spermatophyta</taxon>
        <taxon>Magnoliopsida</taxon>
        <taxon>Magnoliidae</taxon>
        <taxon>Piperales</taxon>
        <taxon>Aristolochiaceae</taxon>
        <taxon>Aristolochia</taxon>
    </lineage>
</organism>
<evidence type="ECO:0000313" key="2">
    <source>
        <dbReference type="EMBL" id="KAG9439896.1"/>
    </source>
</evidence>
<name>A0AAV7DUL5_ARIFI</name>
<dbReference type="AlphaFoldDB" id="A0AAV7DUL5"/>